<dbReference type="STRING" id="1423744.FC86_GL001167"/>
<feature type="transmembrane region" description="Helical" evidence="8">
    <location>
        <begin position="191"/>
        <end position="209"/>
    </location>
</feature>
<dbReference type="OrthoDB" id="3177005at2"/>
<evidence type="ECO:0000256" key="1">
    <source>
        <dbReference type="ARBA" id="ARBA00004651"/>
    </source>
</evidence>
<feature type="transmembrane region" description="Helical" evidence="8">
    <location>
        <begin position="215"/>
        <end position="234"/>
    </location>
</feature>
<evidence type="ECO:0000256" key="8">
    <source>
        <dbReference type="SAM" id="Phobius"/>
    </source>
</evidence>
<keyword evidence="3" id="KW-0813">Transport</keyword>
<dbReference type="PANTHER" id="PTHR34979:SF1">
    <property type="entry name" value="INNER MEMBRANE PROTEIN YGAZ"/>
    <property type="match status" value="1"/>
</dbReference>
<dbReference type="GO" id="GO:0005886">
    <property type="term" value="C:plasma membrane"/>
    <property type="evidence" value="ECO:0007669"/>
    <property type="project" value="UniProtKB-SubCell"/>
</dbReference>
<keyword evidence="4" id="KW-1003">Cell membrane</keyword>
<evidence type="ECO:0000256" key="3">
    <source>
        <dbReference type="ARBA" id="ARBA00022448"/>
    </source>
</evidence>
<comment type="subcellular location">
    <subcellularLocation>
        <location evidence="1">Cell membrane</location>
        <topology evidence="1">Multi-pass membrane protein</topology>
    </subcellularLocation>
</comment>
<dbReference type="Proteomes" id="UP000051378">
    <property type="component" value="Unassembled WGS sequence"/>
</dbReference>
<dbReference type="AlphaFoldDB" id="A0A0R2DW71"/>
<reference evidence="9 10" key="1">
    <citation type="journal article" date="2015" name="Genome Announc.">
        <title>Expanding the biotechnology potential of lactobacilli through comparative genomics of 213 strains and associated genera.</title>
        <authorList>
            <person name="Sun Z."/>
            <person name="Harris H.M."/>
            <person name="McCann A."/>
            <person name="Guo C."/>
            <person name="Argimon S."/>
            <person name="Zhang W."/>
            <person name="Yang X."/>
            <person name="Jeffery I.B."/>
            <person name="Cooney J.C."/>
            <person name="Kagawa T.F."/>
            <person name="Liu W."/>
            <person name="Song Y."/>
            <person name="Salvetti E."/>
            <person name="Wrobel A."/>
            <person name="Rasinkangas P."/>
            <person name="Parkhill J."/>
            <person name="Rea M.C."/>
            <person name="O'Sullivan O."/>
            <person name="Ritari J."/>
            <person name="Douillard F.P."/>
            <person name="Paul Ross R."/>
            <person name="Yang R."/>
            <person name="Briner A.E."/>
            <person name="Felis G.E."/>
            <person name="de Vos W.M."/>
            <person name="Barrangou R."/>
            <person name="Klaenhammer T.R."/>
            <person name="Caufield P.W."/>
            <person name="Cui Y."/>
            <person name="Zhang H."/>
            <person name="O'Toole P.W."/>
        </authorList>
    </citation>
    <scope>NUCLEOTIDE SEQUENCE [LARGE SCALE GENOMIC DNA]</scope>
    <source>
        <strain evidence="9 10">DSM 23037</strain>
    </source>
</reference>
<dbReference type="Pfam" id="PF03591">
    <property type="entry name" value="AzlC"/>
    <property type="match status" value="1"/>
</dbReference>
<feature type="transmembrane region" description="Helical" evidence="8">
    <location>
        <begin position="163"/>
        <end position="179"/>
    </location>
</feature>
<protein>
    <submittedName>
        <fullName evidence="9">Azaleucine resistance protein AzlC</fullName>
    </submittedName>
</protein>
<keyword evidence="10" id="KW-1185">Reference proteome</keyword>
<evidence type="ECO:0000256" key="2">
    <source>
        <dbReference type="ARBA" id="ARBA00010735"/>
    </source>
</evidence>
<gene>
    <name evidence="9" type="ORF">FC86_GL001167</name>
</gene>
<keyword evidence="5 8" id="KW-0812">Transmembrane</keyword>
<proteinExistence type="inferred from homology"/>
<dbReference type="GO" id="GO:1903785">
    <property type="term" value="P:L-valine transmembrane transport"/>
    <property type="evidence" value="ECO:0007669"/>
    <property type="project" value="TreeGrafter"/>
</dbReference>
<evidence type="ECO:0000313" key="9">
    <source>
        <dbReference type="EMBL" id="KRN04810.1"/>
    </source>
</evidence>
<evidence type="ECO:0000313" key="10">
    <source>
        <dbReference type="Proteomes" id="UP000051378"/>
    </source>
</evidence>
<feature type="transmembrane region" description="Helical" evidence="8">
    <location>
        <begin position="137"/>
        <end position="157"/>
    </location>
</feature>
<dbReference type="PANTHER" id="PTHR34979">
    <property type="entry name" value="INNER MEMBRANE PROTEIN YGAZ"/>
    <property type="match status" value="1"/>
</dbReference>
<keyword evidence="6 8" id="KW-1133">Transmembrane helix</keyword>
<name>A0A0R2DW71_9LACO</name>
<evidence type="ECO:0000256" key="5">
    <source>
        <dbReference type="ARBA" id="ARBA00022692"/>
    </source>
</evidence>
<evidence type="ECO:0000256" key="4">
    <source>
        <dbReference type="ARBA" id="ARBA00022475"/>
    </source>
</evidence>
<keyword evidence="7 8" id="KW-0472">Membrane</keyword>
<dbReference type="RefSeq" id="WP_056974126.1">
    <property type="nucleotide sequence ID" value="NZ_AYZL01000006.1"/>
</dbReference>
<evidence type="ECO:0000256" key="7">
    <source>
        <dbReference type="ARBA" id="ARBA00023136"/>
    </source>
</evidence>
<feature type="transmembrane region" description="Helical" evidence="8">
    <location>
        <begin position="56"/>
        <end position="78"/>
    </location>
</feature>
<feature type="transmembrane region" description="Helical" evidence="8">
    <location>
        <begin position="21"/>
        <end position="50"/>
    </location>
</feature>
<evidence type="ECO:0000256" key="6">
    <source>
        <dbReference type="ARBA" id="ARBA00022989"/>
    </source>
</evidence>
<comment type="caution">
    <text evidence="9">The sequence shown here is derived from an EMBL/GenBank/DDBJ whole genome shotgun (WGS) entry which is preliminary data.</text>
</comment>
<dbReference type="PATRIC" id="fig|1423744.4.peg.1197"/>
<dbReference type="EMBL" id="AYZL01000006">
    <property type="protein sequence ID" value="KRN04810.1"/>
    <property type="molecule type" value="Genomic_DNA"/>
</dbReference>
<accession>A0A0R2DW71</accession>
<dbReference type="InterPro" id="IPR011606">
    <property type="entry name" value="Brnchd-chn_aa_trnsp_permease"/>
</dbReference>
<organism evidence="9 10">
    <name type="scientific">Holzapfeliella floricola DSM 23037 = JCM 16512</name>
    <dbReference type="NCBI Taxonomy" id="1423744"/>
    <lineage>
        <taxon>Bacteria</taxon>
        <taxon>Bacillati</taxon>
        <taxon>Bacillota</taxon>
        <taxon>Bacilli</taxon>
        <taxon>Lactobacillales</taxon>
        <taxon>Lactobacillaceae</taxon>
        <taxon>Holzapfeliella</taxon>
    </lineage>
</organism>
<sequence>MNSKLDFKTAMQDVLPTTFGYLGIGIAFGIIGQASGLSIFLIGLISLITYAGSAQFVLVSMLLAHAPLASIVLAIFLVNSRMFIMSLSVAPYFKKESLLKNLWLGTLLTDESFALSMNKLNYTQNQLSFTWFNTANIVAYLTWFIASIIGGLVGNFIPNPQSLGLQFAIVAMFIGLLYLQVESDQKLSKKLQLTVIGLVLILMYIGLIFLPSNILIIIVTLIGCSLGVVIKNAFN</sequence>
<comment type="similarity">
    <text evidence="2">Belongs to the AzlC family.</text>
</comment>